<keyword evidence="1" id="KW-0813">Transport</keyword>
<dbReference type="InterPro" id="IPR050107">
    <property type="entry name" value="ABC_carbohydrate_import_ATPase"/>
</dbReference>
<dbReference type="CDD" id="cd03215">
    <property type="entry name" value="ABC_Carb_Monos_II"/>
    <property type="match status" value="1"/>
</dbReference>
<dbReference type="PROSITE" id="PS00211">
    <property type="entry name" value="ABC_TRANSPORTER_1"/>
    <property type="match status" value="1"/>
</dbReference>
<dbReference type="SUPFAM" id="SSF52540">
    <property type="entry name" value="P-loop containing nucleoside triphosphate hydrolases"/>
    <property type="match status" value="2"/>
</dbReference>
<dbReference type="PANTHER" id="PTHR43790">
    <property type="entry name" value="CARBOHYDRATE TRANSPORT ATP-BINDING PROTEIN MG119-RELATED"/>
    <property type="match status" value="1"/>
</dbReference>
<feature type="compositionally biased region" description="Polar residues" evidence="5">
    <location>
        <begin position="488"/>
        <end position="508"/>
    </location>
</feature>
<gene>
    <name evidence="7" type="ORF">H1R19_05025</name>
</gene>
<dbReference type="PROSITE" id="PS50893">
    <property type="entry name" value="ABC_TRANSPORTER_2"/>
    <property type="match status" value="1"/>
</dbReference>
<dbReference type="KEGG" id="gji:H1R19_05025"/>
<evidence type="ECO:0000256" key="2">
    <source>
        <dbReference type="ARBA" id="ARBA00022737"/>
    </source>
</evidence>
<dbReference type="EMBL" id="CP059491">
    <property type="protein sequence ID" value="QMT02517.1"/>
    <property type="molecule type" value="Genomic_DNA"/>
</dbReference>
<feature type="region of interest" description="Disordered" evidence="5">
    <location>
        <begin position="488"/>
        <end position="521"/>
    </location>
</feature>
<dbReference type="GO" id="GO:0016887">
    <property type="term" value="F:ATP hydrolysis activity"/>
    <property type="evidence" value="ECO:0007669"/>
    <property type="project" value="InterPro"/>
</dbReference>
<evidence type="ECO:0000259" key="6">
    <source>
        <dbReference type="PROSITE" id="PS50893"/>
    </source>
</evidence>
<dbReference type="Gene3D" id="3.40.50.300">
    <property type="entry name" value="P-loop containing nucleotide triphosphate hydrolases"/>
    <property type="match status" value="2"/>
</dbReference>
<dbReference type="Pfam" id="PF00005">
    <property type="entry name" value="ABC_tran"/>
    <property type="match status" value="2"/>
</dbReference>
<proteinExistence type="predicted"/>
<keyword evidence="3" id="KW-0547">Nucleotide-binding</keyword>
<keyword evidence="4 7" id="KW-0067">ATP-binding</keyword>
<name>A0A7D7LUH3_9ACTN</name>
<dbReference type="SMART" id="SM00382">
    <property type="entry name" value="AAA"/>
    <property type="match status" value="1"/>
</dbReference>
<evidence type="ECO:0000256" key="4">
    <source>
        <dbReference type="ARBA" id="ARBA00022840"/>
    </source>
</evidence>
<dbReference type="AlphaFoldDB" id="A0A7D7LUH3"/>
<evidence type="ECO:0000256" key="3">
    <source>
        <dbReference type="ARBA" id="ARBA00022741"/>
    </source>
</evidence>
<dbReference type="GO" id="GO:0005524">
    <property type="term" value="F:ATP binding"/>
    <property type="evidence" value="ECO:0007669"/>
    <property type="project" value="UniProtKB-KW"/>
</dbReference>
<protein>
    <submittedName>
        <fullName evidence="7">Sugar ABC transporter ATP-binding protein</fullName>
    </submittedName>
</protein>
<dbReference type="Proteomes" id="UP000515663">
    <property type="component" value="Chromosome"/>
</dbReference>
<sequence>MGYISIEGVEKSFGATRALAGVDLSLARGEVHGLLGENGAGKSTLMKVLAGVVTPDAGTVGIDGATLELGRPAASRAAGLGIAYQELSSPGNVDVATKLCWPELPRGRAGLVSRKAMRRRASEILARFRLESVDPALLIADADLATRQRVEIVAAMAKDPKLLVLDEPTGALPDTDWLFDAVRRLAAAGTAVIYISHKLPEIEEICDRGTVLRSGRTVGEFERGSVNETELVEMMIGRSFEQSFPARRHHTDVDDVVLSVKSLAAGDRLREADLEVRRGEIVGLAGLEGQGQKDLVYALHGQVRRLGGSIDIDRGDASVSTSLVPEERKTEALFAEMSSEFNLTVASMRTFSAGPVINRSREQKVALEAAGRVNLPEPMLAKRISDLSGGNQQKVIFGRAVARDPACLLLFDPTRGVDAATKFEIYEMTRQFANKGRGVVLYSTEIPELVGLCDRVYVVAGGRIVSELVGEDISETAVMSAALAWNGSTQHGSTQHGSTQHGSTQQGSAAAEQEPAGKESA</sequence>
<evidence type="ECO:0000256" key="1">
    <source>
        <dbReference type="ARBA" id="ARBA00022448"/>
    </source>
</evidence>
<feature type="domain" description="ABC transporter" evidence="6">
    <location>
        <begin position="4"/>
        <end position="486"/>
    </location>
</feature>
<dbReference type="InterPro" id="IPR003439">
    <property type="entry name" value="ABC_transporter-like_ATP-bd"/>
</dbReference>
<evidence type="ECO:0000313" key="8">
    <source>
        <dbReference type="Proteomes" id="UP000515663"/>
    </source>
</evidence>
<organism evidence="7 8">
    <name type="scientific">Gordonia jinghuaiqii</name>
    <dbReference type="NCBI Taxonomy" id="2758710"/>
    <lineage>
        <taxon>Bacteria</taxon>
        <taxon>Bacillati</taxon>
        <taxon>Actinomycetota</taxon>
        <taxon>Actinomycetes</taxon>
        <taxon>Mycobacteriales</taxon>
        <taxon>Gordoniaceae</taxon>
        <taxon>Gordonia</taxon>
    </lineage>
</organism>
<keyword evidence="2" id="KW-0677">Repeat</keyword>
<dbReference type="InterPro" id="IPR027417">
    <property type="entry name" value="P-loop_NTPase"/>
</dbReference>
<dbReference type="RefSeq" id="WP_219850717.1">
    <property type="nucleotide sequence ID" value="NZ_CP059491.1"/>
</dbReference>
<reference evidence="8" key="1">
    <citation type="submission" date="2020-07" db="EMBL/GenBank/DDBJ databases">
        <title>novel species isolated from the respiratory tract of Marmot.</title>
        <authorList>
            <person name="Zhang G."/>
        </authorList>
    </citation>
    <scope>NUCLEOTIDE SEQUENCE [LARGE SCALE GENOMIC DNA]</scope>
    <source>
        <strain evidence="8">686</strain>
    </source>
</reference>
<evidence type="ECO:0000256" key="5">
    <source>
        <dbReference type="SAM" id="MobiDB-lite"/>
    </source>
</evidence>
<keyword evidence="8" id="KW-1185">Reference proteome</keyword>
<dbReference type="CDD" id="cd03216">
    <property type="entry name" value="ABC_Carb_Monos_I"/>
    <property type="match status" value="1"/>
</dbReference>
<dbReference type="InterPro" id="IPR017871">
    <property type="entry name" value="ABC_transporter-like_CS"/>
</dbReference>
<dbReference type="PANTHER" id="PTHR43790:SF9">
    <property type="entry name" value="GALACTOFURANOSE TRANSPORTER ATP-BINDING PROTEIN YTFR"/>
    <property type="match status" value="1"/>
</dbReference>
<dbReference type="InterPro" id="IPR003593">
    <property type="entry name" value="AAA+_ATPase"/>
</dbReference>
<evidence type="ECO:0000313" key="7">
    <source>
        <dbReference type="EMBL" id="QMT02517.1"/>
    </source>
</evidence>
<accession>A0A7D7LUH3</accession>